<dbReference type="Gene3D" id="3.40.50.720">
    <property type="entry name" value="NAD(P)-binding Rossmann-like Domain"/>
    <property type="match status" value="2"/>
</dbReference>
<dbReference type="PANTHER" id="PTHR43669">
    <property type="entry name" value="5-KETO-D-GLUCONATE 5-REDUCTASE"/>
    <property type="match status" value="1"/>
</dbReference>
<accession>A0ABU7FUB5</accession>
<organism evidence="3 4">
    <name type="scientific">Streptomyces chiangmaiensis</name>
    <dbReference type="NCBI Taxonomy" id="766497"/>
    <lineage>
        <taxon>Bacteria</taxon>
        <taxon>Bacillati</taxon>
        <taxon>Actinomycetota</taxon>
        <taxon>Actinomycetes</taxon>
        <taxon>Kitasatosporales</taxon>
        <taxon>Streptomycetaceae</taxon>
        <taxon>Streptomyces</taxon>
    </lineage>
</organism>
<evidence type="ECO:0000313" key="3">
    <source>
        <dbReference type="EMBL" id="MED7827700.1"/>
    </source>
</evidence>
<reference evidence="3" key="1">
    <citation type="submission" date="2024-01" db="EMBL/GenBank/DDBJ databases">
        <title>First draft genome sequence data of TA4-1, the type strain of Gram-positive actinobacterium Streptomyces chiangmaiensis.</title>
        <authorList>
            <person name="Yasawong M."/>
            <person name="Nantapong N."/>
        </authorList>
    </citation>
    <scope>NUCLEOTIDE SEQUENCE</scope>
    <source>
        <strain evidence="3">TA4-1</strain>
    </source>
</reference>
<dbReference type="InterPro" id="IPR002347">
    <property type="entry name" value="SDR_fam"/>
</dbReference>
<keyword evidence="2" id="KW-0560">Oxidoreductase</keyword>
<evidence type="ECO:0000256" key="2">
    <source>
        <dbReference type="ARBA" id="ARBA00023002"/>
    </source>
</evidence>
<evidence type="ECO:0000313" key="4">
    <source>
        <dbReference type="Proteomes" id="UP001333996"/>
    </source>
</evidence>
<proteinExistence type="inferred from homology"/>
<keyword evidence="4" id="KW-1185">Reference proteome</keyword>
<protein>
    <submittedName>
        <fullName evidence="3">SDR family oxidoreductase</fullName>
    </submittedName>
</protein>
<sequence>MTQQFAGKSALVAGGGSGIGRASALALADEGALVTVAGRTAESLKETVRLVEAAGGSARHVMADMTDESQVEKAVLAAAAEIDRLDIALNNAGYDGEDWRKALDASHPLGRIARPEEIADAVVWLASDKSSFVTGIALPVDGGYTAPYAPAGPPQPGCAGNRNASRQLGVQAPVHLRQRPECFGALLKRLGCGGAAVGHQPGHVFSEREAVETSPYARARELQLVSDCGRPTRGNDRSP</sequence>
<dbReference type="InterPro" id="IPR036291">
    <property type="entry name" value="NAD(P)-bd_dom_sf"/>
</dbReference>
<dbReference type="PRINTS" id="PR00081">
    <property type="entry name" value="GDHRDH"/>
</dbReference>
<dbReference type="EMBL" id="JAYWVC010000260">
    <property type="protein sequence ID" value="MED7827700.1"/>
    <property type="molecule type" value="Genomic_DNA"/>
</dbReference>
<gene>
    <name evidence="3" type="ORF">VXC91_38880</name>
</gene>
<dbReference type="RefSeq" id="WP_329512073.1">
    <property type="nucleotide sequence ID" value="NZ_BAAAYZ010000031.1"/>
</dbReference>
<comment type="caution">
    <text evidence="3">The sequence shown here is derived from an EMBL/GenBank/DDBJ whole genome shotgun (WGS) entry which is preliminary data.</text>
</comment>
<dbReference type="Proteomes" id="UP001333996">
    <property type="component" value="Unassembled WGS sequence"/>
</dbReference>
<name>A0ABU7FUB5_9ACTN</name>
<comment type="similarity">
    <text evidence="1">Belongs to the short-chain dehydrogenases/reductases (SDR) family.</text>
</comment>
<evidence type="ECO:0000256" key="1">
    <source>
        <dbReference type="ARBA" id="ARBA00006484"/>
    </source>
</evidence>
<dbReference type="PANTHER" id="PTHR43669:SF3">
    <property type="entry name" value="ALCOHOL DEHYDROGENASE, PUTATIVE (AFU_ORTHOLOGUE AFUA_3G03445)-RELATED"/>
    <property type="match status" value="1"/>
</dbReference>
<dbReference type="Pfam" id="PF13561">
    <property type="entry name" value="adh_short_C2"/>
    <property type="match status" value="1"/>
</dbReference>
<dbReference type="SUPFAM" id="SSF51735">
    <property type="entry name" value="NAD(P)-binding Rossmann-fold domains"/>
    <property type="match status" value="1"/>
</dbReference>
<dbReference type="Pfam" id="PF00106">
    <property type="entry name" value="adh_short"/>
    <property type="match status" value="1"/>
</dbReference>